<dbReference type="SMART" id="SM00181">
    <property type="entry name" value="EGF"/>
    <property type="match status" value="1"/>
</dbReference>
<evidence type="ECO:0000256" key="3">
    <source>
        <dbReference type="ARBA" id="ARBA00012181"/>
    </source>
</evidence>
<evidence type="ECO:0000256" key="9">
    <source>
        <dbReference type="ARBA" id="ARBA00023157"/>
    </source>
</evidence>
<keyword evidence="10" id="KW-0325">Glycoprotein</keyword>
<dbReference type="InterPro" id="IPR018097">
    <property type="entry name" value="EGF_Ca-bd_CS"/>
</dbReference>
<evidence type="ECO:0000256" key="8">
    <source>
        <dbReference type="ARBA" id="ARBA00022837"/>
    </source>
</evidence>
<dbReference type="FunFam" id="2.10.25.10:FF:000143">
    <property type="entry name" value="Protein crumbs 1"/>
    <property type="match status" value="1"/>
</dbReference>
<keyword evidence="6 11" id="KW-0245">EGF-like domain</keyword>
<dbReference type="PANTHER" id="PTHR24278">
    <property type="entry name" value="COAGULATION FACTOR"/>
    <property type="match status" value="1"/>
</dbReference>
<dbReference type="InterPro" id="IPR017857">
    <property type="entry name" value="Coagulation_fac-like_Gla_dom"/>
</dbReference>
<evidence type="ECO:0000256" key="12">
    <source>
        <dbReference type="SAM" id="SignalP"/>
    </source>
</evidence>
<evidence type="ECO:0000256" key="7">
    <source>
        <dbReference type="ARBA" id="ARBA00022737"/>
    </source>
</evidence>
<reference evidence="15" key="1">
    <citation type="submission" date="2020-06" db="EMBL/GenBank/DDBJ databases">
        <authorList>
            <consortium name="Wellcome Sanger Institute Data Sharing"/>
        </authorList>
    </citation>
    <scope>NUCLEOTIDE SEQUENCE [LARGE SCALE GENOMIC DNA]</scope>
</reference>
<dbReference type="PROSITE" id="PS00011">
    <property type="entry name" value="GLA_1"/>
    <property type="match status" value="1"/>
</dbReference>
<dbReference type="Proteomes" id="UP000694680">
    <property type="component" value="Chromosome 2"/>
</dbReference>
<dbReference type="InterPro" id="IPR000152">
    <property type="entry name" value="EGF-type_Asp/Asn_hydroxyl_site"/>
</dbReference>
<dbReference type="PROSITE" id="PS00010">
    <property type="entry name" value="ASX_HYDROXYL"/>
    <property type="match status" value="1"/>
</dbReference>
<comment type="catalytic activity">
    <reaction evidence="1">
        <text>Selective cleavage of Arg-|-Thr and then Arg-|-Ile bonds in prothrombin to form thrombin.</text>
        <dbReference type="EC" id="3.4.21.6"/>
    </reaction>
</comment>
<dbReference type="Gene3D" id="4.10.740.10">
    <property type="entry name" value="Coagulation Factor IX"/>
    <property type="match status" value="1"/>
</dbReference>
<feature type="disulfide bond" evidence="11">
    <location>
        <begin position="115"/>
        <end position="124"/>
    </location>
</feature>
<evidence type="ECO:0000313" key="16">
    <source>
        <dbReference type="Proteomes" id="UP000694680"/>
    </source>
</evidence>
<feature type="chain" id="PRO_5034875926" description="coagulation factor Xa" evidence="12">
    <location>
        <begin position="19"/>
        <end position="146"/>
    </location>
</feature>
<keyword evidence="9 11" id="KW-1015">Disulfide bond</keyword>
<dbReference type="PROSITE" id="PS50026">
    <property type="entry name" value="EGF_3"/>
    <property type="match status" value="1"/>
</dbReference>
<keyword evidence="16" id="KW-1185">Reference proteome</keyword>
<evidence type="ECO:0000256" key="10">
    <source>
        <dbReference type="ARBA" id="ARBA00023180"/>
    </source>
</evidence>
<reference evidence="15" key="2">
    <citation type="submission" date="2025-08" db="UniProtKB">
        <authorList>
            <consortium name="Ensembl"/>
        </authorList>
    </citation>
    <scope>IDENTIFICATION</scope>
</reference>
<keyword evidence="12" id="KW-0732">Signal</keyword>
<evidence type="ECO:0000256" key="1">
    <source>
        <dbReference type="ARBA" id="ARBA00001239"/>
    </source>
</evidence>
<keyword evidence="5" id="KW-0964">Secreted</keyword>
<dbReference type="PRINTS" id="PR00010">
    <property type="entry name" value="EGFBLOOD"/>
</dbReference>
<keyword evidence="4" id="KW-0301">Gamma-carboxyglutamic acid</keyword>
<dbReference type="SMART" id="SM00179">
    <property type="entry name" value="EGF_CA"/>
    <property type="match status" value="1"/>
</dbReference>
<dbReference type="InterPro" id="IPR035972">
    <property type="entry name" value="GLA-like_dom_SF"/>
</dbReference>
<dbReference type="PRINTS" id="PR00001">
    <property type="entry name" value="GLABLOOD"/>
</dbReference>
<dbReference type="AlphaFoldDB" id="A0A8C5G0L0"/>
<dbReference type="FunFam" id="4.10.740.10:FF:000001">
    <property type="entry name" value="vitamin K-dependent protein S"/>
    <property type="match status" value="1"/>
</dbReference>
<keyword evidence="7" id="KW-0677">Repeat</keyword>
<keyword evidence="8" id="KW-0106">Calcium</keyword>
<evidence type="ECO:0000256" key="4">
    <source>
        <dbReference type="ARBA" id="ARBA00022479"/>
    </source>
</evidence>
<organism evidence="15 16">
    <name type="scientific">Gouania willdenowi</name>
    <name type="common">Blunt-snouted clingfish</name>
    <name type="synonym">Lepadogaster willdenowi</name>
    <dbReference type="NCBI Taxonomy" id="441366"/>
    <lineage>
        <taxon>Eukaryota</taxon>
        <taxon>Metazoa</taxon>
        <taxon>Chordata</taxon>
        <taxon>Craniata</taxon>
        <taxon>Vertebrata</taxon>
        <taxon>Euteleostomi</taxon>
        <taxon>Actinopterygii</taxon>
        <taxon>Neopterygii</taxon>
        <taxon>Teleostei</taxon>
        <taxon>Neoteleostei</taxon>
        <taxon>Acanthomorphata</taxon>
        <taxon>Ovalentaria</taxon>
        <taxon>Blenniimorphae</taxon>
        <taxon>Blenniiformes</taxon>
        <taxon>Gobiesocoidei</taxon>
        <taxon>Gobiesocidae</taxon>
        <taxon>Gobiesocinae</taxon>
        <taxon>Gouania</taxon>
    </lineage>
</organism>
<evidence type="ECO:0000256" key="2">
    <source>
        <dbReference type="ARBA" id="ARBA00004613"/>
    </source>
</evidence>
<dbReference type="PROSITE" id="PS50998">
    <property type="entry name" value="GLA_2"/>
    <property type="match status" value="1"/>
</dbReference>
<dbReference type="Pfam" id="PF00008">
    <property type="entry name" value="EGF"/>
    <property type="match status" value="1"/>
</dbReference>
<dbReference type="GO" id="GO:0005615">
    <property type="term" value="C:extracellular space"/>
    <property type="evidence" value="ECO:0007669"/>
    <property type="project" value="TreeGrafter"/>
</dbReference>
<reference evidence="15" key="3">
    <citation type="submission" date="2025-09" db="UniProtKB">
        <authorList>
            <consortium name="Ensembl"/>
        </authorList>
    </citation>
    <scope>IDENTIFICATION</scope>
</reference>
<name>A0A8C5G0L0_GOUWI</name>
<protein>
    <recommendedName>
        <fullName evidence="3">coagulation factor Xa</fullName>
        <ecNumber evidence="3">3.4.21.6</ecNumber>
    </recommendedName>
</protein>
<dbReference type="Pfam" id="PF00594">
    <property type="entry name" value="Gla"/>
    <property type="match status" value="1"/>
</dbReference>
<dbReference type="Gene3D" id="2.10.25.10">
    <property type="entry name" value="Laminin"/>
    <property type="match status" value="1"/>
</dbReference>
<dbReference type="PROSITE" id="PS01187">
    <property type="entry name" value="EGF_CA"/>
    <property type="match status" value="1"/>
</dbReference>
<dbReference type="InterPro" id="IPR000294">
    <property type="entry name" value="GLA_domain"/>
</dbReference>
<feature type="signal peptide" evidence="12">
    <location>
        <begin position="1"/>
        <end position="18"/>
    </location>
</feature>
<evidence type="ECO:0000256" key="6">
    <source>
        <dbReference type="ARBA" id="ARBA00022536"/>
    </source>
</evidence>
<dbReference type="CDD" id="cd00054">
    <property type="entry name" value="EGF_CA"/>
    <property type="match status" value="1"/>
</dbReference>
<comment type="caution">
    <text evidence="11">Lacks conserved residue(s) required for the propagation of feature annotation.</text>
</comment>
<dbReference type="SMART" id="SM00069">
    <property type="entry name" value="GLA"/>
    <property type="match status" value="1"/>
</dbReference>
<evidence type="ECO:0000259" key="13">
    <source>
        <dbReference type="PROSITE" id="PS50026"/>
    </source>
</evidence>
<dbReference type="PROSITE" id="PS01186">
    <property type="entry name" value="EGF_2"/>
    <property type="match status" value="1"/>
</dbReference>
<dbReference type="InterPro" id="IPR000742">
    <property type="entry name" value="EGF"/>
</dbReference>
<dbReference type="SUPFAM" id="SSF57630">
    <property type="entry name" value="GLA-domain"/>
    <property type="match status" value="1"/>
</dbReference>
<dbReference type="PANTHER" id="PTHR24278:SF28">
    <property type="entry name" value="COAGULATION FACTOR X"/>
    <property type="match status" value="1"/>
</dbReference>
<evidence type="ECO:0000256" key="5">
    <source>
        <dbReference type="ARBA" id="ARBA00022525"/>
    </source>
</evidence>
<dbReference type="Ensembl" id="ENSGWIT00000005803.1">
    <property type="protein sequence ID" value="ENSGWIP00000005395.1"/>
    <property type="gene ID" value="ENSGWIG00000002919.1"/>
</dbReference>
<evidence type="ECO:0000259" key="14">
    <source>
        <dbReference type="PROSITE" id="PS50998"/>
    </source>
</evidence>
<comment type="subcellular location">
    <subcellularLocation>
        <location evidence="2">Secreted</location>
    </subcellularLocation>
</comment>
<proteinExistence type="predicted"/>
<feature type="domain" description="EGF-like" evidence="13">
    <location>
        <begin position="89"/>
        <end position="125"/>
    </location>
</feature>
<dbReference type="GO" id="GO:0005509">
    <property type="term" value="F:calcium ion binding"/>
    <property type="evidence" value="ECO:0007669"/>
    <property type="project" value="InterPro"/>
</dbReference>
<evidence type="ECO:0000256" key="11">
    <source>
        <dbReference type="PROSITE-ProRule" id="PRU00076"/>
    </source>
</evidence>
<dbReference type="EC" id="3.4.21.6" evidence="3"/>
<dbReference type="GO" id="GO:0004252">
    <property type="term" value="F:serine-type endopeptidase activity"/>
    <property type="evidence" value="ECO:0007669"/>
    <property type="project" value="UniProtKB-EC"/>
</dbReference>
<dbReference type="InterPro" id="IPR001881">
    <property type="entry name" value="EGF-like_Ca-bd_dom"/>
</dbReference>
<accession>A0A8C5G0L0</accession>
<sequence>MCVCVCVCFSVMAAGLMSASLLSLCLLGGFANANSGLLRSKRANKFLVEEILQGNLERECYEERCNYEEAREYFEDTENTIAFWTIYYDGDECLSRPCLNGGNCTDAVGGFTCSCSAPFYGLTCELGGVKKTLADPATAPLFTVPG</sequence>
<evidence type="ECO:0000313" key="15">
    <source>
        <dbReference type="Ensembl" id="ENSGWIP00000005395.1"/>
    </source>
</evidence>
<dbReference type="InterPro" id="IPR050442">
    <property type="entry name" value="Peptidase_S1_coag_factors"/>
</dbReference>
<dbReference type="PROSITE" id="PS00022">
    <property type="entry name" value="EGF_1"/>
    <property type="match status" value="1"/>
</dbReference>
<feature type="domain" description="Gla" evidence="14">
    <location>
        <begin position="43"/>
        <end position="89"/>
    </location>
</feature>